<evidence type="ECO:0000256" key="4">
    <source>
        <dbReference type="ARBA" id="ARBA00023163"/>
    </source>
</evidence>
<evidence type="ECO:0000256" key="3">
    <source>
        <dbReference type="ARBA" id="ARBA00023125"/>
    </source>
</evidence>
<reference evidence="8" key="1">
    <citation type="submission" date="2022-02" db="EMBL/GenBank/DDBJ databases">
        <authorList>
            <person name="Henning P.M."/>
            <person name="McCubbin A.G."/>
            <person name="Shore J.S."/>
        </authorList>
    </citation>
    <scope>NUCLEOTIDE SEQUENCE</scope>
    <source>
        <strain evidence="8">F60SS</strain>
        <tissue evidence="8">Leaves</tissue>
    </source>
</reference>
<dbReference type="Gene3D" id="2.20.25.80">
    <property type="entry name" value="WRKY domain"/>
    <property type="match status" value="1"/>
</dbReference>
<gene>
    <name evidence="8" type="ORF">Tsubulata_033760</name>
</gene>
<evidence type="ECO:0000313" key="8">
    <source>
        <dbReference type="EMBL" id="KAJ4849391.1"/>
    </source>
</evidence>
<accession>A0A9Q0JNJ1</accession>
<dbReference type="InterPro" id="IPR036576">
    <property type="entry name" value="WRKY_dom_sf"/>
</dbReference>
<keyword evidence="3" id="KW-0238">DNA-binding</keyword>
<dbReference type="GO" id="GO:0005634">
    <property type="term" value="C:nucleus"/>
    <property type="evidence" value="ECO:0007669"/>
    <property type="project" value="UniProtKB-SubCell"/>
</dbReference>
<feature type="compositionally biased region" description="Low complexity" evidence="6">
    <location>
        <begin position="100"/>
        <end position="111"/>
    </location>
</feature>
<dbReference type="PANTHER" id="PTHR31221:SF358">
    <property type="entry name" value="WRKY TRANSCRIPTION FACTOR 71"/>
    <property type="match status" value="1"/>
</dbReference>
<evidence type="ECO:0000259" key="7">
    <source>
        <dbReference type="PROSITE" id="PS50811"/>
    </source>
</evidence>
<dbReference type="FunFam" id="2.20.25.80:FF:000003">
    <property type="entry name" value="WRKY transcription factor 57"/>
    <property type="match status" value="1"/>
</dbReference>
<dbReference type="InterPro" id="IPR003657">
    <property type="entry name" value="WRKY_dom"/>
</dbReference>
<dbReference type="Pfam" id="PF03106">
    <property type="entry name" value="WRKY"/>
    <property type="match status" value="1"/>
</dbReference>
<evidence type="ECO:0000256" key="6">
    <source>
        <dbReference type="SAM" id="MobiDB-lite"/>
    </source>
</evidence>
<feature type="compositionally biased region" description="Polar residues" evidence="6">
    <location>
        <begin position="29"/>
        <end position="43"/>
    </location>
</feature>
<keyword evidence="9" id="KW-1185">Reference proteome</keyword>
<comment type="caution">
    <text evidence="8">The sequence shown here is derived from an EMBL/GenBank/DDBJ whole genome shotgun (WGS) entry which is preliminary data.</text>
</comment>
<feature type="region of interest" description="Disordered" evidence="6">
    <location>
        <begin position="1"/>
        <end position="47"/>
    </location>
</feature>
<evidence type="ECO:0000256" key="5">
    <source>
        <dbReference type="ARBA" id="ARBA00023242"/>
    </source>
</evidence>
<keyword evidence="2" id="KW-0805">Transcription regulation</keyword>
<name>A0A9Q0JNJ1_9ROSI</name>
<proteinExistence type="predicted"/>
<dbReference type="Proteomes" id="UP001141552">
    <property type="component" value="Unassembled WGS sequence"/>
</dbReference>
<evidence type="ECO:0000313" key="9">
    <source>
        <dbReference type="Proteomes" id="UP001141552"/>
    </source>
</evidence>
<keyword evidence="4" id="KW-0804">Transcription</keyword>
<comment type="subcellular location">
    <subcellularLocation>
        <location evidence="1">Nucleus</location>
    </subcellularLocation>
</comment>
<dbReference type="PANTHER" id="PTHR31221">
    <property type="entry name" value="WRKY TRANSCRIPTION FACTOR PROTEIN 1-RELATED"/>
    <property type="match status" value="1"/>
</dbReference>
<evidence type="ECO:0000256" key="2">
    <source>
        <dbReference type="ARBA" id="ARBA00023015"/>
    </source>
</evidence>
<organism evidence="8 9">
    <name type="scientific">Turnera subulata</name>
    <dbReference type="NCBI Taxonomy" id="218843"/>
    <lineage>
        <taxon>Eukaryota</taxon>
        <taxon>Viridiplantae</taxon>
        <taxon>Streptophyta</taxon>
        <taxon>Embryophyta</taxon>
        <taxon>Tracheophyta</taxon>
        <taxon>Spermatophyta</taxon>
        <taxon>Magnoliopsida</taxon>
        <taxon>eudicotyledons</taxon>
        <taxon>Gunneridae</taxon>
        <taxon>Pentapetalae</taxon>
        <taxon>rosids</taxon>
        <taxon>fabids</taxon>
        <taxon>Malpighiales</taxon>
        <taxon>Passifloraceae</taxon>
        <taxon>Turnera</taxon>
    </lineage>
</organism>
<feature type="compositionally biased region" description="Basic and acidic residues" evidence="6">
    <location>
        <begin position="113"/>
        <end position="126"/>
    </location>
</feature>
<keyword evidence="5" id="KW-0539">Nucleus</keyword>
<feature type="domain" description="WRKY" evidence="7">
    <location>
        <begin position="163"/>
        <end position="228"/>
    </location>
</feature>
<dbReference type="SMART" id="SM00774">
    <property type="entry name" value="WRKY"/>
    <property type="match status" value="1"/>
</dbReference>
<dbReference type="SUPFAM" id="SSF118290">
    <property type="entry name" value="WRKY DNA-binding domain"/>
    <property type="match status" value="1"/>
</dbReference>
<dbReference type="GO" id="GO:0003700">
    <property type="term" value="F:DNA-binding transcription factor activity"/>
    <property type="evidence" value="ECO:0007669"/>
    <property type="project" value="InterPro"/>
</dbReference>
<dbReference type="InterPro" id="IPR044810">
    <property type="entry name" value="WRKY_plant"/>
</dbReference>
<feature type="compositionally biased region" description="Basic and acidic residues" evidence="6">
    <location>
        <begin position="146"/>
        <end position="155"/>
    </location>
</feature>
<protein>
    <recommendedName>
        <fullName evidence="7">WRKY domain-containing protein</fullName>
    </recommendedName>
</protein>
<dbReference type="AlphaFoldDB" id="A0A9Q0JNJ1"/>
<feature type="region of interest" description="Disordered" evidence="6">
    <location>
        <begin position="89"/>
        <end position="155"/>
    </location>
</feature>
<evidence type="ECO:0000256" key="1">
    <source>
        <dbReference type="ARBA" id="ARBA00004123"/>
    </source>
</evidence>
<sequence>MSDETEDPYYPSYNSYKNMEHPSLEDNPSMINNHQTPTPSSQLGLDPSLYMSLSTSLHGSTDYDGLSGYFGTFCSSSTEDRGRILIGAGESVARTKENPSRPNSSISFSSSQEAKEEHSGKTKKDEQAEECEDGEETSKKLSKPKTTKEKRQREPRFAFLTKSEIDHLEDGYRWRKYGQKAVKNSPYPRSYYRCTSQKCNVKKRVERSFQDPAIVITTYEGQHNHLCPATLRGNAAAMLSPSLLASTASVGPRFPQELFTRLLPPPSNNYYHQGDPASMFFQNLGPQQHQLQSPDHFGLLQHLMNGSHGHSS</sequence>
<reference evidence="8" key="2">
    <citation type="journal article" date="2023" name="Plants (Basel)">
        <title>Annotation of the Turnera subulata (Passifloraceae) Draft Genome Reveals the S-Locus Evolved after the Divergence of Turneroideae from Passifloroideae in a Stepwise Manner.</title>
        <authorList>
            <person name="Henning P.M."/>
            <person name="Roalson E.H."/>
            <person name="Mir W."/>
            <person name="McCubbin A.G."/>
            <person name="Shore J.S."/>
        </authorList>
    </citation>
    <scope>NUCLEOTIDE SEQUENCE</scope>
    <source>
        <strain evidence="8">F60SS</strain>
    </source>
</reference>
<dbReference type="OrthoDB" id="1936515at2759"/>
<dbReference type="GO" id="GO:0043565">
    <property type="term" value="F:sequence-specific DNA binding"/>
    <property type="evidence" value="ECO:0007669"/>
    <property type="project" value="InterPro"/>
</dbReference>
<dbReference type="EMBL" id="JAKUCV010000616">
    <property type="protein sequence ID" value="KAJ4849391.1"/>
    <property type="molecule type" value="Genomic_DNA"/>
</dbReference>
<dbReference type="PROSITE" id="PS50811">
    <property type="entry name" value="WRKY"/>
    <property type="match status" value="1"/>
</dbReference>